<gene>
    <name evidence="1" type="ORF">PROQFM164_S03g000965</name>
</gene>
<protein>
    <submittedName>
        <fullName evidence="1">Genomic scaffold, ProqFM164S03</fullName>
    </submittedName>
</protein>
<dbReference type="Gene3D" id="3.50.50.60">
    <property type="entry name" value="FAD/NAD(P)-binding domain"/>
    <property type="match status" value="1"/>
</dbReference>
<dbReference type="Proteomes" id="UP000030686">
    <property type="component" value="Unassembled WGS sequence"/>
</dbReference>
<evidence type="ECO:0000313" key="2">
    <source>
        <dbReference type="Proteomes" id="UP000030686"/>
    </source>
</evidence>
<proteinExistence type="predicted"/>
<dbReference type="InterPro" id="IPR036188">
    <property type="entry name" value="FAD/NAD-bd_sf"/>
</dbReference>
<reference evidence="1" key="1">
    <citation type="journal article" date="2014" name="Nat. Commun.">
        <title>Multiple recent horizontal transfers of a large genomic region in cheese making fungi.</title>
        <authorList>
            <person name="Cheeseman K."/>
            <person name="Ropars J."/>
            <person name="Renault P."/>
            <person name="Dupont J."/>
            <person name="Gouzy J."/>
            <person name="Branca A."/>
            <person name="Abraham A.L."/>
            <person name="Ceppi M."/>
            <person name="Conseiller E."/>
            <person name="Debuchy R."/>
            <person name="Malagnac F."/>
            <person name="Goarin A."/>
            <person name="Silar P."/>
            <person name="Lacoste S."/>
            <person name="Sallet E."/>
            <person name="Bensimon A."/>
            <person name="Giraud T."/>
            <person name="Brygoo Y."/>
        </authorList>
    </citation>
    <scope>NUCLEOTIDE SEQUENCE [LARGE SCALE GENOMIC DNA]</scope>
    <source>
        <strain evidence="1">FM164</strain>
    </source>
</reference>
<dbReference type="OrthoDB" id="16820at2759"/>
<evidence type="ECO:0000313" key="1">
    <source>
        <dbReference type="EMBL" id="CDM34241.1"/>
    </source>
</evidence>
<accession>W6QDX0</accession>
<dbReference type="EMBL" id="HG792017">
    <property type="protein sequence ID" value="CDM34241.1"/>
    <property type="molecule type" value="Genomic_DNA"/>
</dbReference>
<sequence length="160" mass="18084">MYFVFGGNGFFGYFFSESSMSAAITSLSQDPLDWSTYEVEECPDLETLAMIIQFLHVESMYPIWTLPLPTWEQDGVVLIRNAAHALPSSSGQFSSQALEDGEAFVLFLAHYLRIDDVHRDKVASKAQKNVIKAEAARQGKIQNSKLEMGIFKEYSIMLRE</sequence>
<name>W6QDX0_PENRF</name>
<organism evidence="1 2">
    <name type="scientific">Penicillium roqueforti (strain FM164)</name>
    <dbReference type="NCBI Taxonomy" id="1365484"/>
    <lineage>
        <taxon>Eukaryota</taxon>
        <taxon>Fungi</taxon>
        <taxon>Dikarya</taxon>
        <taxon>Ascomycota</taxon>
        <taxon>Pezizomycotina</taxon>
        <taxon>Eurotiomycetes</taxon>
        <taxon>Eurotiomycetidae</taxon>
        <taxon>Eurotiales</taxon>
        <taxon>Aspergillaceae</taxon>
        <taxon>Penicillium</taxon>
    </lineage>
</organism>
<dbReference type="STRING" id="1365484.W6QDX0"/>
<dbReference type="SUPFAM" id="SSF51905">
    <property type="entry name" value="FAD/NAD(P)-binding domain"/>
    <property type="match status" value="1"/>
</dbReference>
<keyword evidence="2" id="KW-1185">Reference proteome</keyword>
<dbReference type="AlphaFoldDB" id="W6QDX0"/>